<dbReference type="Proteomes" id="UP000694546">
    <property type="component" value="Chromosome 12"/>
</dbReference>
<feature type="domain" description="Sushi" evidence="29">
    <location>
        <begin position="485"/>
        <end position="550"/>
    </location>
</feature>
<protein>
    <recommendedName>
        <fullName evidence="18">E-selectin</fullName>
    </recommendedName>
    <alternativeName>
        <fullName evidence="19">CD62 antigen-like family member E</fullName>
    </alternativeName>
    <alternativeName>
        <fullName evidence="20">Endothelial leukocyte adhesion molecule 1</fullName>
    </alternativeName>
    <alternativeName>
        <fullName evidence="21">Leukocyte-endothelial cell adhesion molecule 2</fullName>
    </alternativeName>
</protein>
<evidence type="ECO:0000256" key="19">
    <source>
        <dbReference type="ARBA" id="ARBA00041401"/>
    </source>
</evidence>
<dbReference type="CDD" id="cd00054">
    <property type="entry name" value="EGF_CA"/>
    <property type="match status" value="1"/>
</dbReference>
<dbReference type="PROSITE" id="PS01186">
    <property type="entry name" value="EGF_2"/>
    <property type="match status" value="1"/>
</dbReference>
<feature type="disulfide bond" evidence="24">
    <location>
        <begin position="390"/>
        <end position="417"/>
    </location>
</feature>
<dbReference type="Gene3D" id="3.10.100.10">
    <property type="entry name" value="Mannose-Binding Protein A, subunit A"/>
    <property type="match status" value="1"/>
</dbReference>
<evidence type="ECO:0000256" key="18">
    <source>
        <dbReference type="ARBA" id="ARBA00040812"/>
    </source>
</evidence>
<evidence type="ECO:0000256" key="16">
    <source>
        <dbReference type="ARBA" id="ARBA00023180"/>
    </source>
</evidence>
<comment type="subcellular location">
    <subcellularLocation>
        <location evidence="1">Cell membrane</location>
        <topology evidence="1">Single-pass type I membrane protein</topology>
    </subcellularLocation>
</comment>
<keyword evidence="9" id="KW-0430">Lectin</keyword>
<dbReference type="InterPro" id="IPR050350">
    <property type="entry name" value="Compl-Cell_Adhes-Reg"/>
</dbReference>
<evidence type="ECO:0000259" key="28">
    <source>
        <dbReference type="PROSITE" id="PS50041"/>
    </source>
</evidence>
<dbReference type="SMART" id="SM00034">
    <property type="entry name" value="CLECT"/>
    <property type="match status" value="1"/>
</dbReference>
<evidence type="ECO:0000256" key="15">
    <source>
        <dbReference type="ARBA" id="ARBA00023157"/>
    </source>
</evidence>
<keyword evidence="3" id="KW-1003">Cell membrane</keyword>
<dbReference type="InterPro" id="IPR000436">
    <property type="entry name" value="Sushi_SCR_CCP_dom"/>
</dbReference>
<evidence type="ECO:0000256" key="7">
    <source>
        <dbReference type="ARBA" id="ARBA00022723"/>
    </source>
</evidence>
<dbReference type="PROSITE" id="PS00615">
    <property type="entry name" value="C_TYPE_LECTIN_1"/>
    <property type="match status" value="1"/>
</dbReference>
<keyword evidence="11" id="KW-0106">Calcium</keyword>
<evidence type="ECO:0000256" key="1">
    <source>
        <dbReference type="ARBA" id="ARBA00004251"/>
    </source>
</evidence>
<dbReference type="CDD" id="cd03592">
    <property type="entry name" value="CLECT_selectins_like"/>
    <property type="match status" value="1"/>
</dbReference>
<evidence type="ECO:0000313" key="30">
    <source>
        <dbReference type="Ensembl" id="ENSGMOP00000038184.1"/>
    </source>
</evidence>
<evidence type="ECO:0000256" key="11">
    <source>
        <dbReference type="ARBA" id="ARBA00022837"/>
    </source>
</evidence>
<evidence type="ECO:0000259" key="27">
    <source>
        <dbReference type="PROSITE" id="PS50026"/>
    </source>
</evidence>
<evidence type="ECO:0000256" key="13">
    <source>
        <dbReference type="ARBA" id="ARBA00022989"/>
    </source>
</evidence>
<feature type="disulfide bond" evidence="23">
    <location>
        <begin position="185"/>
        <end position="194"/>
    </location>
</feature>
<dbReference type="GO" id="GO:0005886">
    <property type="term" value="C:plasma membrane"/>
    <property type="evidence" value="ECO:0007669"/>
    <property type="project" value="UniProtKB-SubCell"/>
</dbReference>
<dbReference type="Pfam" id="PF00084">
    <property type="entry name" value="Sushi"/>
    <property type="match status" value="7"/>
</dbReference>
<keyword evidence="10" id="KW-0677">Repeat</keyword>
<feature type="disulfide bond" evidence="24">
    <location>
        <begin position="588"/>
        <end position="615"/>
    </location>
</feature>
<dbReference type="InterPro" id="IPR001304">
    <property type="entry name" value="C-type_lectin-like"/>
</dbReference>
<evidence type="ECO:0000256" key="25">
    <source>
        <dbReference type="SAM" id="MobiDB-lite"/>
    </source>
</evidence>
<gene>
    <name evidence="30" type="primary">SELE</name>
</gene>
<feature type="domain" description="Sushi" evidence="29">
    <location>
        <begin position="551"/>
        <end position="617"/>
    </location>
</feature>
<dbReference type="PROSITE" id="PS50026">
    <property type="entry name" value="EGF_3"/>
    <property type="match status" value="1"/>
</dbReference>
<dbReference type="InterPro" id="IPR000742">
    <property type="entry name" value="EGF"/>
</dbReference>
<dbReference type="OMA" id="FSYGNTC"/>
<evidence type="ECO:0000256" key="5">
    <source>
        <dbReference type="ARBA" id="ARBA00022659"/>
    </source>
</evidence>
<evidence type="ECO:0000256" key="12">
    <source>
        <dbReference type="ARBA" id="ARBA00022889"/>
    </source>
</evidence>
<comment type="caution">
    <text evidence="23">Lacks conserved residue(s) required for the propagation of feature annotation.</text>
</comment>
<accession>A0A8C5AXI0</accession>
<dbReference type="SMART" id="SM00181">
    <property type="entry name" value="EGF"/>
    <property type="match status" value="1"/>
</dbReference>
<evidence type="ECO:0000256" key="8">
    <source>
        <dbReference type="ARBA" id="ARBA00022729"/>
    </source>
</evidence>
<evidence type="ECO:0000313" key="31">
    <source>
        <dbReference type="Proteomes" id="UP000694546"/>
    </source>
</evidence>
<comment type="function">
    <text evidence="22">Cell-surface glycoprotein having a role in immunoadhesion. Mediates in the adhesion of blood neutrophils in cytokine-activated endothelium through interaction with SELPLG/PSGL1. May have a role in capillary morphogenesis.</text>
</comment>
<evidence type="ECO:0000256" key="6">
    <source>
        <dbReference type="ARBA" id="ARBA00022692"/>
    </source>
</evidence>
<feature type="disulfide bond" evidence="23">
    <location>
        <begin position="164"/>
        <end position="174"/>
    </location>
</feature>
<feature type="domain" description="Sushi" evidence="29">
    <location>
        <begin position="420"/>
        <end position="484"/>
    </location>
</feature>
<reference evidence="30" key="1">
    <citation type="submission" date="2025-08" db="UniProtKB">
        <authorList>
            <consortium name="Ensembl"/>
        </authorList>
    </citation>
    <scope>IDENTIFICATION</scope>
</reference>
<dbReference type="Pfam" id="PF00059">
    <property type="entry name" value="Lectin_C"/>
    <property type="match status" value="1"/>
</dbReference>
<feature type="domain" description="Sushi" evidence="29">
    <location>
        <begin position="360"/>
        <end position="419"/>
    </location>
</feature>
<keyword evidence="8" id="KW-0732">Signal</keyword>
<name>A0A8C5AXI0_GADMO</name>
<evidence type="ECO:0000256" key="3">
    <source>
        <dbReference type="ARBA" id="ARBA00022475"/>
    </source>
</evidence>
<reference evidence="30" key="2">
    <citation type="submission" date="2025-09" db="UniProtKB">
        <authorList>
            <consortium name="Ensembl"/>
        </authorList>
    </citation>
    <scope>IDENTIFICATION</scope>
</reference>
<evidence type="ECO:0000256" key="2">
    <source>
        <dbReference type="ARBA" id="ARBA00007360"/>
    </source>
</evidence>
<evidence type="ECO:0000256" key="24">
    <source>
        <dbReference type="PROSITE-ProRule" id="PRU00302"/>
    </source>
</evidence>
<dbReference type="PROSITE" id="PS00022">
    <property type="entry name" value="EGF_1"/>
    <property type="match status" value="1"/>
</dbReference>
<dbReference type="PANTHER" id="PTHR19325">
    <property type="entry name" value="COMPLEMENT COMPONENT-RELATED SUSHI DOMAIN-CONTAINING"/>
    <property type="match status" value="1"/>
</dbReference>
<feature type="domain" description="C-type lectin" evidence="28">
    <location>
        <begin position="34"/>
        <end position="160"/>
    </location>
</feature>
<proteinExistence type="inferred from homology"/>
<dbReference type="GO" id="GO:0046872">
    <property type="term" value="F:metal ion binding"/>
    <property type="evidence" value="ECO:0007669"/>
    <property type="project" value="UniProtKB-KW"/>
</dbReference>
<dbReference type="InterPro" id="IPR033991">
    <property type="entry name" value="Selectin_CTLD"/>
</dbReference>
<evidence type="ECO:0000259" key="29">
    <source>
        <dbReference type="PROSITE" id="PS50923"/>
    </source>
</evidence>
<comment type="similarity">
    <text evidence="2">Belongs to the selectin/LECAM family.</text>
</comment>
<feature type="disulfide bond" evidence="24">
    <location>
        <begin position="648"/>
        <end position="675"/>
    </location>
</feature>
<keyword evidence="14 26" id="KW-0472">Membrane</keyword>
<keyword evidence="4 23" id="KW-0245">EGF-like domain</keyword>
<dbReference type="PANTHER" id="PTHR19325:SF493">
    <property type="entry name" value="E-SELECTIN"/>
    <property type="match status" value="1"/>
</dbReference>
<feature type="region of interest" description="Disordered" evidence="25">
    <location>
        <begin position="720"/>
        <end position="740"/>
    </location>
</feature>
<dbReference type="InterPro" id="IPR018378">
    <property type="entry name" value="C-type_lectin_CS"/>
</dbReference>
<keyword evidence="7" id="KW-0479">Metal-binding</keyword>
<keyword evidence="13 26" id="KW-1133">Transmembrane helix</keyword>
<dbReference type="PROSITE" id="PS50041">
    <property type="entry name" value="C_TYPE_LECTIN_2"/>
    <property type="match status" value="1"/>
</dbReference>
<feature type="domain" description="EGF-like" evidence="27">
    <location>
        <begin position="160"/>
        <end position="195"/>
    </location>
</feature>
<evidence type="ECO:0000256" key="14">
    <source>
        <dbReference type="ARBA" id="ARBA00023136"/>
    </source>
</evidence>
<evidence type="ECO:0000256" key="4">
    <source>
        <dbReference type="ARBA" id="ARBA00022536"/>
    </source>
</evidence>
<dbReference type="GO" id="GO:0007155">
    <property type="term" value="P:cell adhesion"/>
    <property type="evidence" value="ECO:0007669"/>
    <property type="project" value="UniProtKB-KW"/>
</dbReference>
<keyword evidence="6 26" id="KW-0812">Transmembrane</keyword>
<dbReference type="CDD" id="cd00033">
    <property type="entry name" value="CCP"/>
    <property type="match status" value="7"/>
</dbReference>
<keyword evidence="16" id="KW-0325">Glycoprotein</keyword>
<evidence type="ECO:0000256" key="10">
    <source>
        <dbReference type="ARBA" id="ARBA00022737"/>
    </source>
</evidence>
<feature type="domain" description="Sushi" evidence="29">
    <location>
        <begin position="198"/>
        <end position="260"/>
    </location>
</feature>
<sequence>MKSSFASNQAGGSKLITSWSIYLHLMLCMSMGGVSGWSYFHSNTTMDWESARDWCREHYTDMVAIQNQGEIAHLNSMLPKIPGYYWIGIRKVDNVWTWVGTNKSLTDEATNWAKGEPNNAKDSKSGATSEDCVEMYIKRHVEAGMWNDEQCDKSKTALCYAAACKNDSCLHGECVETVNNHTCQCFEGFYGDTCEQVVRCDPEKVVAPAKATVSWSHAHGSHAYGSLATYSCQEGYELSHPDPMRCTAAGSWSESPTCERESGGNTGNSTLIAKNNVHFPIKSLVVNALVCCLTVVRCEELSQPTHGAVECENPLGNSSYRSSCVFSCEEGYTMLPSQSDSLLCGATGRWNDSVPVCAAVQCPALSGTDNMAVLCEGDGFSYGSSCSFTCTRGYRMRGAHTTRCTAAAAWSEAVPSCERIICAVPEADSQHTLTQCSDPPNQLLPGSTCSFSCDVGSELQLDLQPVIKCTEDGVWNASAPTCKVVTCDPVEVHTAGQHYIARCSSHGSFPYGTTCEFSCEEGFRLSDLSQNTMECTNQGTWSQPPPLCEPLQCSPPVAPEWGQVNCQRSLSSALPSSYPQGAVCSFTCNAGYVQEGALTTKCTQSGQWSSPPPTCTVITCPVLEAPVHGTLNCTHPDWTHASECSFACNQGYTLHGHQFVTCGLHGNWTAETPVCQAEPLLSPTAMGLAAGGGASVVGLSLAVTLLKRLRKLKGRKFSLASNSDVEDPPQHYKNSIESLI</sequence>
<feature type="transmembrane region" description="Helical" evidence="26">
    <location>
        <begin position="685"/>
        <end position="706"/>
    </location>
</feature>
<evidence type="ECO:0000256" key="20">
    <source>
        <dbReference type="ARBA" id="ARBA00042113"/>
    </source>
</evidence>
<evidence type="ECO:0000256" key="9">
    <source>
        <dbReference type="ARBA" id="ARBA00022734"/>
    </source>
</evidence>
<dbReference type="GeneTree" id="ENSGT00940000160168"/>
<comment type="subunit">
    <text evidence="17">Interacts with SELPLG/PSGL1 and PODXL2 through the sialyl Lewis X epitope. SELPLG sulfation appears not to be required for this interaction.</text>
</comment>
<keyword evidence="31" id="KW-1185">Reference proteome</keyword>
<organism evidence="30 31">
    <name type="scientific">Gadus morhua</name>
    <name type="common">Atlantic cod</name>
    <dbReference type="NCBI Taxonomy" id="8049"/>
    <lineage>
        <taxon>Eukaryota</taxon>
        <taxon>Metazoa</taxon>
        <taxon>Chordata</taxon>
        <taxon>Craniata</taxon>
        <taxon>Vertebrata</taxon>
        <taxon>Euteleostomi</taxon>
        <taxon>Actinopterygii</taxon>
        <taxon>Neopterygii</taxon>
        <taxon>Teleostei</taxon>
        <taxon>Neoteleostei</taxon>
        <taxon>Acanthomorphata</taxon>
        <taxon>Zeiogadaria</taxon>
        <taxon>Gadariae</taxon>
        <taxon>Gadiformes</taxon>
        <taxon>Gadoidei</taxon>
        <taxon>Gadidae</taxon>
        <taxon>Gadus</taxon>
    </lineage>
</organism>
<dbReference type="Ensembl" id="ENSGMOT00000070711.1">
    <property type="protein sequence ID" value="ENSGMOP00000038184.1"/>
    <property type="gene ID" value="ENSGMOG00000015254.2"/>
</dbReference>
<keyword evidence="12" id="KW-0130">Cell adhesion</keyword>
<dbReference type="GO" id="GO:0030246">
    <property type="term" value="F:carbohydrate binding"/>
    <property type="evidence" value="ECO:0007669"/>
    <property type="project" value="UniProtKB-KW"/>
</dbReference>
<dbReference type="PROSITE" id="PS50923">
    <property type="entry name" value="SUSHI"/>
    <property type="match status" value="7"/>
</dbReference>
<dbReference type="InterPro" id="IPR002396">
    <property type="entry name" value="Selectin_superfamily"/>
</dbReference>
<evidence type="ECO:0000256" key="21">
    <source>
        <dbReference type="ARBA" id="ARBA00043124"/>
    </source>
</evidence>
<dbReference type="SUPFAM" id="SSF56436">
    <property type="entry name" value="C-type lectin-like"/>
    <property type="match status" value="1"/>
</dbReference>
<dbReference type="InterPro" id="IPR035976">
    <property type="entry name" value="Sushi/SCR/CCP_sf"/>
</dbReference>
<evidence type="ECO:0000256" key="22">
    <source>
        <dbReference type="ARBA" id="ARBA00045695"/>
    </source>
</evidence>
<feature type="domain" description="Sushi" evidence="29">
    <location>
        <begin position="296"/>
        <end position="359"/>
    </location>
</feature>
<dbReference type="SMART" id="SM00032">
    <property type="entry name" value="CCP"/>
    <property type="match status" value="7"/>
</dbReference>
<dbReference type="PRINTS" id="PR00343">
    <property type="entry name" value="SELECTIN"/>
</dbReference>
<keyword evidence="15 23" id="KW-1015">Disulfide bond</keyword>
<evidence type="ECO:0000256" key="23">
    <source>
        <dbReference type="PROSITE-ProRule" id="PRU00076"/>
    </source>
</evidence>
<dbReference type="Gene3D" id="2.10.70.10">
    <property type="entry name" value="Complement Module, domain 1"/>
    <property type="match status" value="7"/>
</dbReference>
<evidence type="ECO:0000256" key="26">
    <source>
        <dbReference type="SAM" id="Phobius"/>
    </source>
</evidence>
<evidence type="ECO:0000256" key="17">
    <source>
        <dbReference type="ARBA" id="ARBA00038738"/>
    </source>
</evidence>
<feature type="domain" description="Sushi" evidence="29">
    <location>
        <begin position="618"/>
        <end position="677"/>
    </location>
</feature>
<dbReference type="SUPFAM" id="SSF57535">
    <property type="entry name" value="Complement control module/SCR domain"/>
    <property type="match status" value="7"/>
</dbReference>
<dbReference type="InterPro" id="IPR016186">
    <property type="entry name" value="C-type_lectin-like/link_sf"/>
</dbReference>
<keyword evidence="5 24" id="KW-0768">Sushi</keyword>
<dbReference type="AlphaFoldDB" id="A0A8C5AXI0"/>
<dbReference type="InterPro" id="IPR016187">
    <property type="entry name" value="CTDL_fold"/>
</dbReference>